<dbReference type="EMBL" id="OOIL02002134">
    <property type="protein sequence ID" value="VFQ80653.1"/>
    <property type="molecule type" value="Genomic_DNA"/>
</dbReference>
<feature type="region of interest" description="Disordered" evidence="1">
    <location>
        <begin position="67"/>
        <end position="122"/>
    </location>
</feature>
<proteinExistence type="predicted"/>
<feature type="compositionally biased region" description="Basic and acidic residues" evidence="1">
    <location>
        <begin position="96"/>
        <end position="110"/>
    </location>
</feature>
<evidence type="ECO:0000313" key="2">
    <source>
        <dbReference type="EMBL" id="VFQ80653.1"/>
    </source>
</evidence>
<protein>
    <submittedName>
        <fullName evidence="2">Uncharacterized protein</fullName>
    </submittedName>
</protein>
<evidence type="ECO:0000256" key="1">
    <source>
        <dbReference type="SAM" id="MobiDB-lite"/>
    </source>
</evidence>
<feature type="compositionally biased region" description="Low complexity" evidence="1">
    <location>
        <begin position="111"/>
        <end position="122"/>
    </location>
</feature>
<name>A0A484LVV4_9ASTE</name>
<organism evidence="2 3">
    <name type="scientific">Cuscuta campestris</name>
    <dbReference type="NCBI Taxonomy" id="132261"/>
    <lineage>
        <taxon>Eukaryota</taxon>
        <taxon>Viridiplantae</taxon>
        <taxon>Streptophyta</taxon>
        <taxon>Embryophyta</taxon>
        <taxon>Tracheophyta</taxon>
        <taxon>Spermatophyta</taxon>
        <taxon>Magnoliopsida</taxon>
        <taxon>eudicotyledons</taxon>
        <taxon>Gunneridae</taxon>
        <taxon>Pentapetalae</taxon>
        <taxon>asterids</taxon>
        <taxon>lamiids</taxon>
        <taxon>Solanales</taxon>
        <taxon>Convolvulaceae</taxon>
        <taxon>Cuscuteae</taxon>
        <taxon>Cuscuta</taxon>
        <taxon>Cuscuta subgen. Grammica</taxon>
        <taxon>Cuscuta sect. Cleistogrammica</taxon>
    </lineage>
</organism>
<dbReference type="AlphaFoldDB" id="A0A484LVV4"/>
<dbReference type="Proteomes" id="UP000595140">
    <property type="component" value="Unassembled WGS sequence"/>
</dbReference>
<evidence type="ECO:0000313" key="3">
    <source>
        <dbReference type="Proteomes" id="UP000595140"/>
    </source>
</evidence>
<keyword evidence="3" id="KW-1185">Reference proteome</keyword>
<reference evidence="2 3" key="1">
    <citation type="submission" date="2018-04" db="EMBL/GenBank/DDBJ databases">
        <authorList>
            <person name="Vogel A."/>
        </authorList>
    </citation>
    <scope>NUCLEOTIDE SEQUENCE [LARGE SCALE GENOMIC DNA]</scope>
</reference>
<sequence length="122" mass="13635">MAKFESRVEKMLMEYMQRMNNIADDLKERDKTRDNQLQQVFKLGVHEQGNLSTTTEPNLREQLQTITLSSGKELQGPVVEEDSPVDTTTGSNSSEKTNKPVSKEKKKEGSTTKATSADLSKG</sequence>
<feature type="compositionally biased region" description="Polar residues" evidence="1">
    <location>
        <begin position="85"/>
        <end position="95"/>
    </location>
</feature>
<gene>
    <name evidence="2" type="ORF">CCAM_LOCUS22429</name>
</gene>
<accession>A0A484LVV4</accession>